<dbReference type="PROSITE" id="PS51857">
    <property type="entry name" value="CSD_2"/>
    <property type="match status" value="1"/>
</dbReference>
<protein>
    <submittedName>
        <fullName evidence="2">HPF/RaiA family ribosome-associated protein</fullName>
    </submittedName>
</protein>
<dbReference type="InterPro" id="IPR002059">
    <property type="entry name" value="CSP_DNA-bd"/>
</dbReference>
<dbReference type="EMBL" id="JAPHEH010000001">
    <property type="protein sequence ID" value="MDG4476698.1"/>
    <property type="molecule type" value="Genomic_DNA"/>
</dbReference>
<dbReference type="GO" id="GO:0003676">
    <property type="term" value="F:nucleic acid binding"/>
    <property type="evidence" value="ECO:0007669"/>
    <property type="project" value="InterPro"/>
</dbReference>
<evidence type="ECO:0000259" key="1">
    <source>
        <dbReference type="PROSITE" id="PS51857"/>
    </source>
</evidence>
<keyword evidence="3" id="KW-1185">Reference proteome</keyword>
<evidence type="ECO:0000313" key="2">
    <source>
        <dbReference type="EMBL" id="MDG4476698.1"/>
    </source>
</evidence>
<accession>A0A9X4MJJ8</accession>
<reference evidence="2" key="1">
    <citation type="journal article" date="2022" name="bioRxiv">
        <title>Thiovibrio frasassiensisgen. nov., sp. nov., an autotrophic, elemental sulfur disproportionating bacterium isolated from sulfidic karst sediment, and proposal of Thiovibrionaceae fam. nov.</title>
        <authorList>
            <person name="Aronson H."/>
            <person name="Thomas C."/>
            <person name="Bhattacharyya M."/>
            <person name="Eckstein S."/>
            <person name="Jensen S."/>
            <person name="Barco R."/>
            <person name="Macalady J."/>
            <person name="Amend J."/>
        </authorList>
    </citation>
    <scope>NUCLEOTIDE SEQUENCE</scope>
    <source>
        <strain evidence="2">RS19-109</strain>
    </source>
</reference>
<proteinExistence type="predicted"/>
<dbReference type="InterPro" id="IPR036567">
    <property type="entry name" value="RHF-like"/>
</dbReference>
<dbReference type="RefSeq" id="WP_307633663.1">
    <property type="nucleotide sequence ID" value="NZ_JAPHEH010000001.1"/>
</dbReference>
<reference evidence="2" key="2">
    <citation type="submission" date="2022-10" db="EMBL/GenBank/DDBJ databases">
        <authorList>
            <person name="Aronson H.S."/>
        </authorList>
    </citation>
    <scope>NUCLEOTIDE SEQUENCE</scope>
    <source>
        <strain evidence="2">RS19-109</strain>
    </source>
</reference>
<dbReference type="Pfam" id="PF02482">
    <property type="entry name" value="Ribosomal_S30AE"/>
    <property type="match status" value="1"/>
</dbReference>
<dbReference type="Gene3D" id="3.30.160.100">
    <property type="entry name" value="Ribosome hibernation promotion factor-like"/>
    <property type="match status" value="1"/>
</dbReference>
<organism evidence="2 3">
    <name type="scientific">Thiovibrio frasassiensis</name>
    <dbReference type="NCBI Taxonomy" id="2984131"/>
    <lineage>
        <taxon>Bacteria</taxon>
        <taxon>Pseudomonadati</taxon>
        <taxon>Thermodesulfobacteriota</taxon>
        <taxon>Desulfobulbia</taxon>
        <taxon>Desulfobulbales</taxon>
        <taxon>Thiovibrionaceae</taxon>
        <taxon>Thiovibrio</taxon>
    </lineage>
</organism>
<dbReference type="SUPFAM" id="SSF50249">
    <property type="entry name" value="Nucleic acid-binding proteins"/>
    <property type="match status" value="1"/>
</dbReference>
<dbReference type="InterPro" id="IPR003489">
    <property type="entry name" value="RHF/RaiA"/>
</dbReference>
<gene>
    <name evidence="2" type="ORF">OLX77_11095</name>
</gene>
<name>A0A9X4MJJ8_9BACT</name>
<evidence type="ECO:0000313" key="3">
    <source>
        <dbReference type="Proteomes" id="UP001154240"/>
    </source>
</evidence>
<dbReference type="InterPro" id="IPR012340">
    <property type="entry name" value="NA-bd_OB-fold"/>
</dbReference>
<sequence>MQVPLQITFRNMTTSEALESYIRERAEKLDHICDTIVSCRVVVEAPPKHQRKGGLFHASIDISLPHETIVINREPDLHKSYHDAHVVVRDVFDTAQRKLRDFVSRQKGEVKAHEEMPQGTISELYPYEDYGRILTGAGDDIYFHRNSLINADFGDLVLGAEVRFVEEQGNDGPQASSVRVVKP</sequence>
<dbReference type="SUPFAM" id="SSF69754">
    <property type="entry name" value="Ribosome binding protein Y (YfiA homologue)"/>
    <property type="match status" value="1"/>
</dbReference>
<dbReference type="Proteomes" id="UP001154240">
    <property type="component" value="Unassembled WGS sequence"/>
</dbReference>
<dbReference type="Pfam" id="PF00313">
    <property type="entry name" value="CSD"/>
    <property type="match status" value="1"/>
</dbReference>
<feature type="domain" description="CSD" evidence="1">
    <location>
        <begin position="116"/>
        <end position="180"/>
    </location>
</feature>
<dbReference type="AlphaFoldDB" id="A0A9X4MJJ8"/>
<dbReference type="Gene3D" id="2.40.50.140">
    <property type="entry name" value="Nucleic acid-binding proteins"/>
    <property type="match status" value="1"/>
</dbReference>
<comment type="caution">
    <text evidence="2">The sequence shown here is derived from an EMBL/GenBank/DDBJ whole genome shotgun (WGS) entry which is preliminary data.</text>
</comment>